<keyword evidence="3" id="KW-0547">Nucleotide-binding</keyword>
<reference evidence="8" key="1">
    <citation type="submission" date="2021-08" db="EMBL/GenBank/DDBJ databases">
        <title>WGS assembly of Ceratopteris richardii.</title>
        <authorList>
            <person name="Marchant D.B."/>
            <person name="Chen G."/>
            <person name="Jenkins J."/>
            <person name="Shu S."/>
            <person name="Leebens-Mack J."/>
            <person name="Grimwood J."/>
            <person name="Schmutz J."/>
            <person name="Soltis P."/>
            <person name="Soltis D."/>
            <person name="Chen Z.-H."/>
        </authorList>
    </citation>
    <scope>NUCLEOTIDE SEQUENCE</scope>
    <source>
        <strain evidence="8">Whitten #5841</strain>
        <tissue evidence="8">Leaf</tissue>
    </source>
</reference>
<dbReference type="GO" id="GO:0005524">
    <property type="term" value="F:ATP binding"/>
    <property type="evidence" value="ECO:0007669"/>
    <property type="project" value="UniProtKB-KW"/>
</dbReference>
<proteinExistence type="inferred from homology"/>
<keyword evidence="9" id="KW-1185">Reference proteome</keyword>
<organism evidence="8 9">
    <name type="scientific">Ceratopteris richardii</name>
    <name type="common">Triangle waterfern</name>
    <dbReference type="NCBI Taxonomy" id="49495"/>
    <lineage>
        <taxon>Eukaryota</taxon>
        <taxon>Viridiplantae</taxon>
        <taxon>Streptophyta</taxon>
        <taxon>Embryophyta</taxon>
        <taxon>Tracheophyta</taxon>
        <taxon>Polypodiopsida</taxon>
        <taxon>Polypodiidae</taxon>
        <taxon>Polypodiales</taxon>
        <taxon>Pteridineae</taxon>
        <taxon>Pteridaceae</taxon>
        <taxon>Parkerioideae</taxon>
        <taxon>Ceratopteris</taxon>
    </lineage>
</organism>
<dbReference type="Proteomes" id="UP000825935">
    <property type="component" value="Chromosome 20"/>
</dbReference>
<dbReference type="OrthoDB" id="1700726at2759"/>
<feature type="domain" description="AMP-dependent synthetase/ligase" evidence="7">
    <location>
        <begin position="126"/>
        <end position="546"/>
    </location>
</feature>
<dbReference type="InterPro" id="IPR042099">
    <property type="entry name" value="ANL_N_sf"/>
</dbReference>
<name>A0A8T2SGL7_CERRI</name>
<dbReference type="PANTHER" id="PTHR43272:SF83">
    <property type="entry name" value="ACYL-COA SYNTHETASE LONG-CHAIN, ISOFORM J"/>
    <property type="match status" value="1"/>
</dbReference>
<dbReference type="Pfam" id="PF00501">
    <property type="entry name" value="AMP-binding"/>
    <property type="match status" value="1"/>
</dbReference>
<evidence type="ECO:0000256" key="1">
    <source>
        <dbReference type="ARBA" id="ARBA00006432"/>
    </source>
</evidence>
<feature type="transmembrane region" description="Helical" evidence="6">
    <location>
        <begin position="24"/>
        <end position="45"/>
    </location>
</feature>
<keyword evidence="6" id="KW-1133">Transmembrane helix</keyword>
<dbReference type="InterPro" id="IPR020845">
    <property type="entry name" value="AMP-binding_CS"/>
</dbReference>
<protein>
    <recommendedName>
        <fullName evidence="7">AMP-dependent synthetase/ligase domain-containing protein</fullName>
    </recommendedName>
</protein>
<evidence type="ECO:0000256" key="4">
    <source>
        <dbReference type="ARBA" id="ARBA00022840"/>
    </source>
</evidence>
<evidence type="ECO:0000256" key="5">
    <source>
        <dbReference type="ARBA" id="ARBA00036813"/>
    </source>
</evidence>
<dbReference type="SUPFAM" id="SSF56801">
    <property type="entry name" value="Acetyl-CoA synthetase-like"/>
    <property type="match status" value="1"/>
</dbReference>
<sequence length="725" mass="79810">MREFASACDSCFCFRSDYWNTPAFFRADMAPVFLGILLPVALGLVMKSRSDNKKRGVLVEAGGEPGITMRNQRFLKLLETPWEGANTLADLFEQACKMHATQKFLGTRELLKKELEPTSDGRTFEKVTLGRYVWLSYGEAFEQACYFASGIVALGHQKGERCAIFSETRADWIIALQGCFRHNFSVVTVYASLGEEALVHSLNETEVTTVICDQKQMKKVLDLGTKLETVKRVVYMSELGGSQDPSNEHIPDSWTVESFEEVINLGRKSPVEPELPTAESVAVIMYTSGSTGLPKGVVMTHGNMVATVAGVSKLVPELGPKDVYLAYLPLAHVLELAAESVICASGGAIGYGSPLTLTDTSSKIKKGSKGDAAELSPTLMAAVPAILDRVRDGVRKMVDAKGGLSKTIFELAYRRRLAAIEGSWLGAWGPEKILWDTLVFKRIRAVLGGRVRGMLSGGAPLSGDTQRFMNICMGMPIGQGYGLTETCAGASFSEWDDLTVGRVGPPVPHCYLKLINWEEGGYRITDSPMPRGEIVIGGPSVTLGYFKNQAKTDEVYKVDETGMRWFYTGDIGQFHSDGCLEIIDRKKDIVKLQHGEYVSLGKVEAVLIVSPYVDNIMVHADPFHSYVIAILVASQPALEGFARSKDIQFESFEDLCEKEEAIKEVLQSLQKVAKSARLEKFEVPAKIKLLSEPWTPESGLVTAALKLKRENLRKNFSDELKKLYL</sequence>
<evidence type="ECO:0000256" key="6">
    <source>
        <dbReference type="SAM" id="Phobius"/>
    </source>
</evidence>
<dbReference type="Gene3D" id="3.40.50.12780">
    <property type="entry name" value="N-terminal domain of ligase-like"/>
    <property type="match status" value="1"/>
</dbReference>
<comment type="catalytic activity">
    <reaction evidence="5">
        <text>a long-chain fatty acid + ATP + CoA = a long-chain fatty acyl-CoA + AMP + diphosphate</text>
        <dbReference type="Rhea" id="RHEA:15421"/>
        <dbReference type="ChEBI" id="CHEBI:30616"/>
        <dbReference type="ChEBI" id="CHEBI:33019"/>
        <dbReference type="ChEBI" id="CHEBI:57287"/>
        <dbReference type="ChEBI" id="CHEBI:57560"/>
        <dbReference type="ChEBI" id="CHEBI:83139"/>
        <dbReference type="ChEBI" id="CHEBI:456215"/>
        <dbReference type="EC" id="6.2.1.3"/>
    </reaction>
</comment>
<dbReference type="EMBL" id="CM035425">
    <property type="protein sequence ID" value="KAH7332270.1"/>
    <property type="molecule type" value="Genomic_DNA"/>
</dbReference>
<dbReference type="CDD" id="cd17639">
    <property type="entry name" value="LC_FACS_euk1"/>
    <property type="match status" value="1"/>
</dbReference>
<keyword evidence="6" id="KW-0472">Membrane</keyword>
<keyword evidence="6" id="KW-0812">Transmembrane</keyword>
<dbReference type="PROSITE" id="PS00455">
    <property type="entry name" value="AMP_BINDING"/>
    <property type="match status" value="1"/>
</dbReference>
<accession>A0A8T2SGL7</accession>
<comment type="similarity">
    <text evidence="1">Belongs to the ATP-dependent AMP-binding enzyme family.</text>
</comment>
<evidence type="ECO:0000313" key="9">
    <source>
        <dbReference type="Proteomes" id="UP000825935"/>
    </source>
</evidence>
<evidence type="ECO:0000259" key="7">
    <source>
        <dbReference type="Pfam" id="PF00501"/>
    </source>
</evidence>
<dbReference type="GO" id="GO:0016020">
    <property type="term" value="C:membrane"/>
    <property type="evidence" value="ECO:0007669"/>
    <property type="project" value="TreeGrafter"/>
</dbReference>
<dbReference type="AlphaFoldDB" id="A0A8T2SGL7"/>
<keyword evidence="2" id="KW-0436">Ligase</keyword>
<comment type="caution">
    <text evidence="8">The sequence shown here is derived from an EMBL/GenBank/DDBJ whole genome shotgun (WGS) entry which is preliminary data.</text>
</comment>
<gene>
    <name evidence="8" type="ORF">KP509_20G079200</name>
</gene>
<dbReference type="InterPro" id="IPR000873">
    <property type="entry name" value="AMP-dep_synth/lig_dom"/>
</dbReference>
<evidence type="ECO:0000313" key="8">
    <source>
        <dbReference type="EMBL" id="KAH7332270.1"/>
    </source>
</evidence>
<evidence type="ECO:0000256" key="3">
    <source>
        <dbReference type="ARBA" id="ARBA00022741"/>
    </source>
</evidence>
<dbReference type="OMA" id="RWEPVFH"/>
<evidence type="ECO:0000256" key="2">
    <source>
        <dbReference type="ARBA" id="ARBA00022598"/>
    </source>
</evidence>
<dbReference type="GO" id="GO:0004467">
    <property type="term" value="F:long-chain fatty acid-CoA ligase activity"/>
    <property type="evidence" value="ECO:0007669"/>
    <property type="project" value="UniProtKB-EC"/>
</dbReference>
<dbReference type="GO" id="GO:0005783">
    <property type="term" value="C:endoplasmic reticulum"/>
    <property type="evidence" value="ECO:0007669"/>
    <property type="project" value="TreeGrafter"/>
</dbReference>
<dbReference type="PANTHER" id="PTHR43272">
    <property type="entry name" value="LONG-CHAIN-FATTY-ACID--COA LIGASE"/>
    <property type="match status" value="1"/>
</dbReference>
<keyword evidence="4" id="KW-0067">ATP-binding</keyword>